<dbReference type="EMBL" id="AP019695">
    <property type="protein sequence ID" value="BBK22433.1"/>
    <property type="molecule type" value="Genomic_DNA"/>
</dbReference>
<dbReference type="Proteomes" id="UP000464754">
    <property type="component" value="Chromosome"/>
</dbReference>
<accession>A0A6N4TI27</accession>
<reference evidence="2" key="1">
    <citation type="submission" date="2019-05" db="EMBL/GenBank/DDBJ databases">
        <title>Complete genome sequencing of Absiella argi strain JCM 30884.</title>
        <authorList>
            <person name="Sakamoto M."/>
            <person name="Murakami T."/>
            <person name="Mori H."/>
        </authorList>
    </citation>
    <scope>NUCLEOTIDE SEQUENCE [LARGE SCALE GENOMIC DNA]</scope>
    <source>
        <strain evidence="2">JCM 30884</strain>
    </source>
</reference>
<protein>
    <submittedName>
        <fullName evidence="1">Uncharacterized protein</fullName>
    </submittedName>
</protein>
<evidence type="ECO:0000313" key="1">
    <source>
        <dbReference type="EMBL" id="BBK22433.1"/>
    </source>
</evidence>
<dbReference type="AlphaFoldDB" id="A0A6N4TI27"/>
<evidence type="ECO:0000313" key="2">
    <source>
        <dbReference type="Proteomes" id="UP000464754"/>
    </source>
</evidence>
<sequence length="143" mass="16741">MNKYINSIPFNMIRLCIDSYNGYKITGKAYNSTISECIDFMDIYEVILRMDRVFDHNGNPLSSQIRRSFHQEDTVYPYQNKPSTFVSYEELAKHKGKIAAFDIVVKGRRNSTWQGCVFHKDIEYTFSTILDMIKILDSLLKKC</sequence>
<dbReference type="RefSeq" id="WP_115716814.1">
    <property type="nucleotide sequence ID" value="NZ_AP019695.1"/>
</dbReference>
<name>A0A6N4TI27_9FIRM</name>
<gene>
    <name evidence="1" type="ORF">Aargi30884_13360</name>
</gene>
<keyword evidence="2" id="KW-1185">Reference proteome</keyword>
<proteinExistence type="predicted"/>
<organism evidence="1 2">
    <name type="scientific">Amedibacterium intestinale</name>
    <dbReference type="NCBI Taxonomy" id="2583452"/>
    <lineage>
        <taxon>Bacteria</taxon>
        <taxon>Bacillati</taxon>
        <taxon>Bacillota</taxon>
        <taxon>Erysipelotrichia</taxon>
        <taxon>Erysipelotrichales</taxon>
        <taxon>Erysipelotrichaceae</taxon>
        <taxon>Amedibacterium</taxon>
    </lineage>
</organism>
<dbReference type="KEGG" id="aarg:Aargi30884_13360"/>